<evidence type="ECO:0000256" key="1">
    <source>
        <dbReference type="SAM" id="MobiDB-lite"/>
    </source>
</evidence>
<feature type="region of interest" description="Disordered" evidence="1">
    <location>
        <begin position="1"/>
        <end position="67"/>
    </location>
</feature>
<dbReference type="Gene3D" id="1.20.1280.50">
    <property type="match status" value="1"/>
</dbReference>
<feature type="transmembrane region" description="Helical" evidence="2">
    <location>
        <begin position="127"/>
        <end position="146"/>
    </location>
</feature>
<proteinExistence type="predicted"/>
<organism evidence="4 5">
    <name type="scientific">Suillus plorans</name>
    <dbReference type="NCBI Taxonomy" id="116603"/>
    <lineage>
        <taxon>Eukaryota</taxon>
        <taxon>Fungi</taxon>
        <taxon>Dikarya</taxon>
        <taxon>Basidiomycota</taxon>
        <taxon>Agaricomycotina</taxon>
        <taxon>Agaricomycetes</taxon>
        <taxon>Agaricomycetidae</taxon>
        <taxon>Boletales</taxon>
        <taxon>Suillineae</taxon>
        <taxon>Suillaceae</taxon>
        <taxon>Suillus</taxon>
    </lineage>
</organism>
<feature type="compositionally biased region" description="Low complexity" evidence="1">
    <location>
        <begin position="180"/>
        <end position="205"/>
    </location>
</feature>
<dbReference type="InterPro" id="IPR001810">
    <property type="entry name" value="F-box_dom"/>
</dbReference>
<dbReference type="InterPro" id="IPR036047">
    <property type="entry name" value="F-box-like_dom_sf"/>
</dbReference>
<dbReference type="PROSITE" id="PS50181">
    <property type="entry name" value="FBOX"/>
    <property type="match status" value="1"/>
</dbReference>
<reference evidence="4" key="1">
    <citation type="journal article" date="2020" name="New Phytol.">
        <title>Comparative genomics reveals dynamic genome evolution in host specialist ectomycorrhizal fungi.</title>
        <authorList>
            <person name="Lofgren L.A."/>
            <person name="Nguyen N.H."/>
            <person name="Vilgalys R."/>
            <person name="Ruytinx J."/>
            <person name="Liao H.L."/>
            <person name="Branco S."/>
            <person name="Kuo A."/>
            <person name="LaButti K."/>
            <person name="Lipzen A."/>
            <person name="Andreopoulos W."/>
            <person name="Pangilinan J."/>
            <person name="Riley R."/>
            <person name="Hundley H."/>
            <person name="Na H."/>
            <person name="Barry K."/>
            <person name="Grigoriev I.V."/>
            <person name="Stajich J.E."/>
            <person name="Kennedy P.G."/>
        </authorList>
    </citation>
    <scope>NUCLEOTIDE SEQUENCE</scope>
    <source>
        <strain evidence="4">S12</strain>
    </source>
</reference>
<feature type="domain" description="F-box" evidence="3">
    <location>
        <begin position="82"/>
        <end position="130"/>
    </location>
</feature>
<sequence>MSLLQGVLKSQSQTHELNGLHPSSRQSQAENDSDDELVGVFSLPGTPARSRGPSRPSSRPVSPTRRGFARSASALPLKGLSNDPLKVFPTQVSQNIFRWLGISELATCARVSRKWNKSQTLNYSKSYIYILVCCMLMVYVVLQVWFQHYRKENFHDETLPPGKWTRRESKQNWRMTYIKSVSNRSPPSSPLPSRGSGRTSPSQSGHQTPKELKEEQWRQEELTQSRPGKLEMREMYKELGGRKSRTKGKLGGSGGHRDRTGWGEGDDD</sequence>
<gene>
    <name evidence="4" type="ORF">HD556DRAFT_1223755</name>
</gene>
<keyword evidence="2" id="KW-1133">Transmembrane helix</keyword>
<keyword evidence="2" id="KW-0472">Membrane</keyword>
<dbReference type="EMBL" id="JABBWE010000001">
    <property type="protein sequence ID" value="KAG1809917.1"/>
    <property type="molecule type" value="Genomic_DNA"/>
</dbReference>
<dbReference type="OrthoDB" id="6419443at2759"/>
<accession>A0A9P7E2S3</accession>
<evidence type="ECO:0000313" key="5">
    <source>
        <dbReference type="Proteomes" id="UP000719766"/>
    </source>
</evidence>
<feature type="compositionally biased region" description="Polar residues" evidence="1">
    <location>
        <begin position="8"/>
        <end position="30"/>
    </location>
</feature>
<comment type="caution">
    <text evidence="4">The sequence shown here is derived from an EMBL/GenBank/DDBJ whole genome shotgun (WGS) entry which is preliminary data.</text>
</comment>
<evidence type="ECO:0000313" key="4">
    <source>
        <dbReference type="EMBL" id="KAG1809917.1"/>
    </source>
</evidence>
<dbReference type="GeneID" id="64590675"/>
<keyword evidence="5" id="KW-1185">Reference proteome</keyword>
<dbReference type="RefSeq" id="XP_041167582.1">
    <property type="nucleotide sequence ID" value="XM_041296911.1"/>
</dbReference>
<name>A0A9P7E2S3_9AGAM</name>
<keyword evidence="2" id="KW-0812">Transmembrane</keyword>
<feature type="compositionally biased region" description="Low complexity" evidence="1">
    <location>
        <begin position="44"/>
        <end position="66"/>
    </location>
</feature>
<dbReference type="Pfam" id="PF12937">
    <property type="entry name" value="F-box-like"/>
    <property type="match status" value="1"/>
</dbReference>
<dbReference type="SUPFAM" id="SSF81383">
    <property type="entry name" value="F-box domain"/>
    <property type="match status" value="1"/>
</dbReference>
<dbReference type="AlphaFoldDB" id="A0A9P7E2S3"/>
<protein>
    <recommendedName>
        <fullName evidence="3">F-box domain-containing protein</fullName>
    </recommendedName>
</protein>
<dbReference type="Proteomes" id="UP000719766">
    <property type="component" value="Unassembled WGS sequence"/>
</dbReference>
<feature type="compositionally biased region" description="Basic and acidic residues" evidence="1">
    <location>
        <begin position="208"/>
        <end position="241"/>
    </location>
</feature>
<feature type="region of interest" description="Disordered" evidence="1">
    <location>
        <begin position="178"/>
        <end position="268"/>
    </location>
</feature>
<evidence type="ECO:0000259" key="3">
    <source>
        <dbReference type="PROSITE" id="PS50181"/>
    </source>
</evidence>
<evidence type="ECO:0000256" key="2">
    <source>
        <dbReference type="SAM" id="Phobius"/>
    </source>
</evidence>